<sequence length="159" mass="18271">MSDLVQGVSRALVENSRTLRLPAHLHERLGLIRNAKVRLEEKGITPSVDRIAESLNMSEKKVRNATEAVGKVFSLDRDAFPSLNGLPGETHHSYIADNHVENNPWHGVDEWALKVMHQHMQDEVNKLIHMSLGEREREIIRLYYGLDNECLTWEDISKR</sequence>
<dbReference type="InterPro" id="IPR007624">
    <property type="entry name" value="RNA_pol_sigma70_r3"/>
</dbReference>
<keyword evidence="4" id="KW-1185">Reference proteome</keyword>
<comment type="caution">
    <text evidence="3">The sequence shown here is derived from an EMBL/GenBank/DDBJ whole genome shotgun (WGS) entry which is preliminary data.</text>
</comment>
<dbReference type="InterPro" id="IPR036388">
    <property type="entry name" value="WH-like_DNA-bd_sf"/>
</dbReference>
<dbReference type="EMBL" id="PGOL01008989">
    <property type="protein sequence ID" value="PKI31357.1"/>
    <property type="molecule type" value="Genomic_DNA"/>
</dbReference>
<dbReference type="Pfam" id="PF04539">
    <property type="entry name" value="Sigma70_r3"/>
    <property type="match status" value="1"/>
</dbReference>
<name>A0A2I0HI13_PUNGR</name>
<dbReference type="GO" id="GO:0006352">
    <property type="term" value="P:DNA-templated transcription initiation"/>
    <property type="evidence" value="ECO:0007669"/>
    <property type="project" value="InterPro"/>
</dbReference>
<dbReference type="Gene3D" id="1.10.10.10">
    <property type="entry name" value="Winged helix-like DNA-binding domain superfamily/Winged helix DNA-binding domain"/>
    <property type="match status" value="2"/>
</dbReference>
<protein>
    <recommendedName>
        <fullName evidence="2">RNA polymerase sigma-70 region 3 domain-containing protein</fullName>
    </recommendedName>
</protein>
<dbReference type="Proteomes" id="UP000233551">
    <property type="component" value="Unassembled WGS sequence"/>
</dbReference>
<gene>
    <name evidence="3" type="ORF">CRG98_048254</name>
</gene>
<proteinExistence type="inferred from homology"/>
<dbReference type="GO" id="GO:0003700">
    <property type="term" value="F:DNA-binding transcription factor activity"/>
    <property type="evidence" value="ECO:0007669"/>
    <property type="project" value="InterPro"/>
</dbReference>
<evidence type="ECO:0000313" key="4">
    <source>
        <dbReference type="Proteomes" id="UP000233551"/>
    </source>
</evidence>
<dbReference type="PANTHER" id="PTHR30603">
    <property type="entry name" value="RNA POLYMERASE SIGMA FACTOR RPO"/>
    <property type="match status" value="1"/>
</dbReference>
<reference evidence="3 4" key="1">
    <citation type="submission" date="2017-11" db="EMBL/GenBank/DDBJ databases">
        <title>De-novo sequencing of pomegranate (Punica granatum L.) genome.</title>
        <authorList>
            <person name="Akparov Z."/>
            <person name="Amiraslanov A."/>
            <person name="Hajiyeva S."/>
            <person name="Abbasov M."/>
            <person name="Kaur K."/>
            <person name="Hamwieh A."/>
            <person name="Solovyev V."/>
            <person name="Salamov A."/>
            <person name="Braich B."/>
            <person name="Kosarev P."/>
            <person name="Mahmoud A."/>
            <person name="Hajiyev E."/>
            <person name="Babayeva S."/>
            <person name="Izzatullayeva V."/>
            <person name="Mammadov A."/>
            <person name="Mammadov A."/>
            <person name="Sharifova S."/>
            <person name="Ojaghi J."/>
            <person name="Eynullazada K."/>
            <person name="Bayramov B."/>
            <person name="Abdulazimova A."/>
            <person name="Shahmuradov I."/>
        </authorList>
    </citation>
    <scope>NUCLEOTIDE SEQUENCE [LARGE SCALE GENOMIC DNA]</scope>
    <source>
        <strain evidence="4">cv. AG2017</strain>
        <tissue evidence="3">Leaf</tissue>
    </source>
</reference>
<evidence type="ECO:0000259" key="2">
    <source>
        <dbReference type="Pfam" id="PF04539"/>
    </source>
</evidence>
<dbReference type="PANTHER" id="PTHR30603:SF14">
    <property type="entry name" value="RNA POLYMERASE SIGMA FACTOR SIGA"/>
    <property type="match status" value="1"/>
</dbReference>
<dbReference type="FunFam" id="1.10.10.10:FF:000520">
    <property type="entry name" value="RNA polymerase sigma factor sigA-like"/>
    <property type="match status" value="1"/>
</dbReference>
<evidence type="ECO:0000256" key="1">
    <source>
        <dbReference type="ARBA" id="ARBA00007788"/>
    </source>
</evidence>
<feature type="domain" description="RNA polymerase sigma-70 region 3" evidence="2">
    <location>
        <begin position="27"/>
        <end position="98"/>
    </location>
</feature>
<organism evidence="3 4">
    <name type="scientific">Punica granatum</name>
    <name type="common">Pomegranate</name>
    <dbReference type="NCBI Taxonomy" id="22663"/>
    <lineage>
        <taxon>Eukaryota</taxon>
        <taxon>Viridiplantae</taxon>
        <taxon>Streptophyta</taxon>
        <taxon>Embryophyta</taxon>
        <taxon>Tracheophyta</taxon>
        <taxon>Spermatophyta</taxon>
        <taxon>Magnoliopsida</taxon>
        <taxon>eudicotyledons</taxon>
        <taxon>Gunneridae</taxon>
        <taxon>Pentapetalae</taxon>
        <taxon>rosids</taxon>
        <taxon>malvids</taxon>
        <taxon>Myrtales</taxon>
        <taxon>Lythraceae</taxon>
        <taxon>Punica</taxon>
    </lineage>
</organism>
<dbReference type="SUPFAM" id="SSF88659">
    <property type="entry name" value="Sigma3 and sigma4 domains of RNA polymerase sigma factors"/>
    <property type="match status" value="2"/>
</dbReference>
<dbReference type="AlphaFoldDB" id="A0A2I0HI13"/>
<comment type="similarity">
    <text evidence="1">Belongs to the sigma-70 factor family.</text>
</comment>
<dbReference type="InterPro" id="IPR050239">
    <property type="entry name" value="Sigma-70_RNA_pol_init_factors"/>
</dbReference>
<evidence type="ECO:0000313" key="3">
    <source>
        <dbReference type="EMBL" id="PKI31357.1"/>
    </source>
</evidence>
<dbReference type="STRING" id="22663.A0A2I0HI13"/>
<accession>A0A2I0HI13</accession>
<dbReference type="InterPro" id="IPR013324">
    <property type="entry name" value="RNA_pol_sigma_r3/r4-like"/>
</dbReference>